<evidence type="ECO:0000256" key="1">
    <source>
        <dbReference type="SAM" id="Coils"/>
    </source>
</evidence>
<dbReference type="GO" id="GO:0006355">
    <property type="term" value="P:regulation of DNA-templated transcription"/>
    <property type="evidence" value="ECO:0007669"/>
    <property type="project" value="InterPro"/>
</dbReference>
<keyword evidence="2" id="KW-0812">Transmembrane</keyword>
<accession>A0A1W2CGV3</accession>
<dbReference type="Pfam" id="PF07495">
    <property type="entry name" value="Y_Y_Y"/>
    <property type="match status" value="1"/>
</dbReference>
<evidence type="ECO:0000259" key="3">
    <source>
        <dbReference type="SMART" id="SM00421"/>
    </source>
</evidence>
<organism evidence="4 5">
    <name type="scientific">Moheibacter sediminis</name>
    <dbReference type="NCBI Taxonomy" id="1434700"/>
    <lineage>
        <taxon>Bacteria</taxon>
        <taxon>Pseudomonadati</taxon>
        <taxon>Bacteroidota</taxon>
        <taxon>Flavobacteriia</taxon>
        <taxon>Flavobacteriales</taxon>
        <taxon>Weeksellaceae</taxon>
        <taxon>Moheibacter</taxon>
    </lineage>
</organism>
<dbReference type="Gene3D" id="2.130.10.10">
    <property type="entry name" value="YVTN repeat-like/Quinoprotein amine dehydrogenase"/>
    <property type="match status" value="2"/>
</dbReference>
<dbReference type="SMART" id="SM00421">
    <property type="entry name" value="HTH_LUXR"/>
    <property type="match status" value="1"/>
</dbReference>
<dbReference type="GO" id="GO:0003677">
    <property type="term" value="F:DNA binding"/>
    <property type="evidence" value="ECO:0007669"/>
    <property type="project" value="InterPro"/>
</dbReference>
<gene>
    <name evidence="4" type="ORF">SAMN06296427_11070</name>
</gene>
<proteinExistence type="predicted"/>
<evidence type="ECO:0000313" key="5">
    <source>
        <dbReference type="Proteomes" id="UP000192393"/>
    </source>
</evidence>
<dbReference type="InterPro" id="IPR000792">
    <property type="entry name" value="Tscrpt_reg_LuxR_C"/>
</dbReference>
<keyword evidence="5" id="KW-1185">Reference proteome</keyword>
<dbReference type="Gene3D" id="2.60.40.10">
    <property type="entry name" value="Immunoglobulins"/>
    <property type="match status" value="1"/>
</dbReference>
<dbReference type="SUPFAM" id="SSF46894">
    <property type="entry name" value="C-terminal effector domain of the bipartite response regulators"/>
    <property type="match status" value="1"/>
</dbReference>
<keyword evidence="1" id="KW-0175">Coiled coil</keyword>
<dbReference type="InterPro" id="IPR036388">
    <property type="entry name" value="WH-like_DNA-bd_sf"/>
</dbReference>
<keyword evidence="2" id="KW-0472">Membrane</keyword>
<dbReference type="InterPro" id="IPR013783">
    <property type="entry name" value="Ig-like_fold"/>
</dbReference>
<dbReference type="InterPro" id="IPR015943">
    <property type="entry name" value="WD40/YVTN_repeat-like_dom_sf"/>
</dbReference>
<protein>
    <submittedName>
        <fullName evidence="4">Y_Y_Y domain-containing protein</fullName>
    </submittedName>
</protein>
<dbReference type="EMBL" id="FWXS01000010">
    <property type="protein sequence ID" value="SMC84443.1"/>
    <property type="molecule type" value="Genomic_DNA"/>
</dbReference>
<dbReference type="Proteomes" id="UP000192393">
    <property type="component" value="Unassembled WGS sequence"/>
</dbReference>
<dbReference type="Gene3D" id="1.10.10.10">
    <property type="entry name" value="Winged helix-like DNA-binding domain superfamily/Winged helix DNA-binding domain"/>
    <property type="match status" value="1"/>
</dbReference>
<name>A0A1W2CGV3_9FLAO</name>
<evidence type="ECO:0000313" key="4">
    <source>
        <dbReference type="EMBL" id="SMC84443.1"/>
    </source>
</evidence>
<reference evidence="4 5" key="1">
    <citation type="submission" date="2017-04" db="EMBL/GenBank/DDBJ databases">
        <authorList>
            <person name="Afonso C.L."/>
            <person name="Miller P.J."/>
            <person name="Scott M.A."/>
            <person name="Spackman E."/>
            <person name="Goraichik I."/>
            <person name="Dimitrov K.M."/>
            <person name="Suarez D.L."/>
            <person name="Swayne D.E."/>
        </authorList>
    </citation>
    <scope>NUCLEOTIDE SEQUENCE [LARGE SCALE GENOMIC DNA]</scope>
    <source>
        <strain evidence="4 5">CGMCC 1.12708</strain>
    </source>
</reference>
<evidence type="ECO:0000256" key="2">
    <source>
        <dbReference type="SAM" id="Phobius"/>
    </source>
</evidence>
<feature type="coiled-coil region" evidence="1">
    <location>
        <begin position="769"/>
        <end position="824"/>
    </location>
</feature>
<keyword evidence="2" id="KW-1133">Transmembrane helix</keyword>
<feature type="transmembrane region" description="Helical" evidence="2">
    <location>
        <begin position="723"/>
        <end position="744"/>
    </location>
</feature>
<dbReference type="RefSeq" id="WP_245828564.1">
    <property type="nucleotide sequence ID" value="NZ_FWXS01000010.1"/>
</dbReference>
<feature type="domain" description="HTH luxR-type" evidence="3">
    <location>
        <begin position="867"/>
        <end position="924"/>
    </location>
</feature>
<sequence length="927" mass="108333">MRKISALIFILLISSGFGQELPPIIKFSKEIYNGGNQNWMISEAENHFIYVANNKGLLEYDGERWRLYESPNKSIIRSVKVVKDKIYTGCYREFGYWKKQLDGSLKYFSISSKLKNTISEDEQFWNIIDNGEFILFQSLNHLYIFHVNSEKINIISTQSSISKVFQTGKKIFYQVYGEGLYEIVKGDKILRSNHILFKDSKVVSIFEFNNKFEIHFQYEGIYTMSGNELMKLETPLPSVNLYSSIKLQNGNYAIGTVSNGVYITDENYNFLYHIEQSNGLSNNTILSLHEDVMNNLWLGLDNGLDCINLNSFVMNYDDINGVLGTVYASVLYKGNLYLGTNQGLFVKKHGSNNPFEMVSNTKGQVWALFLYEDTLFCGHDLGTFIVENKTAHTLQKGNGTWKFSQTKNLSLLLAGNYEGLSVLEKKDGQWKFRNRIENYNISSRFFEILNEEIYVNHEYKGIFRLKLDDELTKVNSIYNYKSPEKGNNSSIAKFNNTIYYASEDGIFELITKSKKFERDEKLSKVFDDGNYISGKLISQEEKVLWIFGKDNVNRFESQSLTSDFRLTSIPVNYIYSNSLTSFENISQLNQNLYLIGNSNGYITLDLDKIENYDNQLYLNEVIYFKTGFDSKSLNLTEKTTLKNKENNLIFHFSVPQYSKMTNVEYRYRLEGSDDNKWSDWSELSFAEFANLSWGDYTFYVQARVGYNELDSIKQFSFQIRKPWFISNVALVIYFGLLILLAWFINKTYKKYYERQNEKLIQENHRRLEMSELESQQQIMKLKNEQLETDFENKSKELATSTMNIINKNEILNNIRENLEQTDNKDPHIKKVLKIIEENLNDEDTWNLFVETFNNTDKDFLKKIKELHPSLTPNDLKLCAYLRLNLSSKEIASLLNITIRSVEVKRYRLRKKMQLDHEDGLVEYILQL</sequence>
<dbReference type="STRING" id="1434700.SAMN06296427_11070"/>
<dbReference type="InterPro" id="IPR016032">
    <property type="entry name" value="Sig_transdc_resp-reg_C-effctor"/>
</dbReference>
<dbReference type="AlphaFoldDB" id="A0A1W2CGV3"/>
<dbReference type="InterPro" id="IPR011123">
    <property type="entry name" value="Y_Y_Y"/>
</dbReference>